<organism evidence="1 2">
    <name type="scientific">Komagataeibacter saccharivorans</name>
    <dbReference type="NCBI Taxonomy" id="265959"/>
    <lineage>
        <taxon>Bacteria</taxon>
        <taxon>Pseudomonadati</taxon>
        <taxon>Pseudomonadota</taxon>
        <taxon>Alphaproteobacteria</taxon>
        <taxon>Acetobacterales</taxon>
        <taxon>Acetobacteraceae</taxon>
        <taxon>Komagataeibacter</taxon>
    </lineage>
</organism>
<evidence type="ECO:0000313" key="2">
    <source>
        <dbReference type="Proteomes" id="UP000264120"/>
    </source>
</evidence>
<protein>
    <submittedName>
        <fullName evidence="1">Uncharacterized protein</fullName>
    </submittedName>
</protein>
<name>A0A347WGZ6_9PROT</name>
<sequence length="178" mass="19463">MARRSVRRPVPVPYARMNETDRERARGLILAHVRNALVAGPHAVLELRKGLPAEILGAFPVVLGEMVEAGEIASMGHSVYARVPWMPATRKVVASPVKDMVFAALSELAREGSLPSELAEKLVLPVREVERALESLEGEGVVHESRIPGRYRPVSRRMASHVRRGAAGRVFADVLSHA</sequence>
<dbReference type="AlphaFoldDB" id="A0A347WGZ6"/>
<keyword evidence="2" id="KW-1185">Reference proteome</keyword>
<accession>A0A347WGZ6</accession>
<dbReference type="Proteomes" id="UP000264120">
    <property type="component" value="Plasmid unnamed3"/>
</dbReference>
<dbReference type="EMBL" id="CP023039">
    <property type="protein sequence ID" value="AXY24139.1"/>
    <property type="molecule type" value="Genomic_DNA"/>
</dbReference>
<geneLocation type="plasmid" evidence="1 2">
    <name>unnamed3</name>
</geneLocation>
<dbReference type="OrthoDB" id="7258005at2"/>
<proteinExistence type="predicted"/>
<evidence type="ECO:0000313" key="1">
    <source>
        <dbReference type="EMBL" id="AXY24139.1"/>
    </source>
</evidence>
<dbReference type="KEGG" id="ksc:CD178_03395"/>
<keyword evidence="1" id="KW-0614">Plasmid</keyword>
<gene>
    <name evidence="1" type="ORF">CD178_03395</name>
</gene>
<reference evidence="1 2" key="1">
    <citation type="submission" date="2017-08" db="EMBL/GenBank/DDBJ databases">
        <title>Complete genome sequence of Gluconacetobacter saccharivorans CV1 isolated from Fermented Vinegar.</title>
        <authorList>
            <person name="Kim S.-Y."/>
        </authorList>
    </citation>
    <scope>NUCLEOTIDE SEQUENCE [LARGE SCALE GENOMIC DNA]</scope>
    <source>
        <strain evidence="1 2">CV1</strain>
        <plasmid evidence="1 2">unnamed3</plasmid>
    </source>
</reference>